<name>T2DPF1_PHAVU</name>
<dbReference type="EMBL" id="KF033567">
    <property type="protein sequence ID" value="AGV54553.1"/>
    <property type="molecule type" value="mRNA"/>
</dbReference>
<proteinExistence type="evidence at transcript level"/>
<protein>
    <submittedName>
        <fullName evidence="1">Transcription factor bHLH130-like protein</fullName>
    </submittedName>
</protein>
<organism evidence="1">
    <name type="scientific">Phaseolus vulgaris</name>
    <name type="common">Kidney bean</name>
    <name type="synonym">French bean</name>
    <dbReference type="NCBI Taxonomy" id="3885"/>
    <lineage>
        <taxon>Eukaryota</taxon>
        <taxon>Viridiplantae</taxon>
        <taxon>Streptophyta</taxon>
        <taxon>Embryophyta</taxon>
        <taxon>Tracheophyta</taxon>
        <taxon>Spermatophyta</taxon>
        <taxon>Magnoliopsida</taxon>
        <taxon>eudicotyledons</taxon>
        <taxon>Gunneridae</taxon>
        <taxon>Pentapetalae</taxon>
        <taxon>rosids</taxon>
        <taxon>fabids</taxon>
        <taxon>Fabales</taxon>
        <taxon>Fabaceae</taxon>
        <taxon>Papilionoideae</taxon>
        <taxon>50 kb inversion clade</taxon>
        <taxon>NPAAA clade</taxon>
        <taxon>indigoferoid/millettioid clade</taxon>
        <taxon>Phaseoleae</taxon>
        <taxon>Phaseolus</taxon>
    </lineage>
</organism>
<feature type="non-terminal residue" evidence="1">
    <location>
        <position position="217"/>
    </location>
</feature>
<reference evidence="1" key="1">
    <citation type="submission" date="2013-04" db="EMBL/GenBank/DDBJ databases">
        <title>Phaseolus vulgaris (BAT93) Pods Tissue cDNA Library Construction and Random Isolation of cDNA Clones for Gene Discovery.</title>
        <authorList>
            <person name="Amelia K."/>
            <person name="Bhore S.J."/>
            <person name="Shah F.H."/>
        </authorList>
    </citation>
    <scope>NUCLEOTIDE SEQUENCE</scope>
    <source>
        <tissue evidence="1">Pod</tissue>
    </source>
</reference>
<dbReference type="AlphaFoldDB" id="T2DPF1"/>
<accession>T2DPF1</accession>
<sequence>MLSKSWCPFLQPKNTNHTVSLMLTQRSLDPQANHHQSHFHSFSSVRKLLCSTRDVFISCLLFEFLHVFYLSKKTQAEESKDTYIKVTAALHASVNQYLNVFGLFNFMLLSTFTIQYAKPKLDPKTDFDYFLFREFSGQRQENEKSWLNGPPCVIKVYSLYCGIMRVLTTRNCINMSQLQDKIIIFRFLLLQTLYFLPLLQLVRGGKLFEFRSQTRDA</sequence>
<evidence type="ECO:0000313" key="1">
    <source>
        <dbReference type="EMBL" id="AGV54553.1"/>
    </source>
</evidence>